<evidence type="ECO:0000313" key="2">
    <source>
        <dbReference type="Proteomes" id="UP000005426"/>
    </source>
</evidence>
<dbReference type="Proteomes" id="UP000005426">
    <property type="component" value="Unassembled WGS sequence"/>
</dbReference>
<organism evidence="1 2">
    <name type="scientific">Hypocrea atroviridis (strain ATCC 20476 / IMI 206040)</name>
    <name type="common">Trichoderma atroviride</name>
    <dbReference type="NCBI Taxonomy" id="452589"/>
    <lineage>
        <taxon>Eukaryota</taxon>
        <taxon>Fungi</taxon>
        <taxon>Dikarya</taxon>
        <taxon>Ascomycota</taxon>
        <taxon>Pezizomycotina</taxon>
        <taxon>Sordariomycetes</taxon>
        <taxon>Hypocreomycetidae</taxon>
        <taxon>Hypocreales</taxon>
        <taxon>Hypocreaceae</taxon>
        <taxon>Trichoderma</taxon>
    </lineage>
</organism>
<dbReference type="EMBL" id="ABDG02000019">
    <property type="protein sequence ID" value="EHK48139.1"/>
    <property type="molecule type" value="Genomic_DNA"/>
</dbReference>
<keyword evidence="2" id="KW-1185">Reference proteome</keyword>
<comment type="caution">
    <text evidence="1">The sequence shown here is derived from an EMBL/GenBank/DDBJ whole genome shotgun (WGS) entry which is preliminary data.</text>
</comment>
<reference evidence="1 2" key="1">
    <citation type="journal article" date="2011" name="Genome Biol.">
        <title>Comparative genome sequence analysis underscores mycoparasitism as the ancestral life style of Trichoderma.</title>
        <authorList>
            <person name="Kubicek C.P."/>
            <person name="Herrera-Estrella A."/>
            <person name="Seidl-Seiboth V."/>
            <person name="Martinez D.A."/>
            <person name="Druzhinina I.S."/>
            <person name="Thon M."/>
            <person name="Zeilinger S."/>
            <person name="Casas-Flores S."/>
            <person name="Horwitz B.A."/>
            <person name="Mukherjee P.K."/>
            <person name="Mukherjee M."/>
            <person name="Kredics L."/>
            <person name="Alcaraz L.D."/>
            <person name="Aerts A."/>
            <person name="Antal Z."/>
            <person name="Atanasova L."/>
            <person name="Cervantes-Badillo M.G."/>
            <person name="Challacombe J."/>
            <person name="Chertkov O."/>
            <person name="McCluskey K."/>
            <person name="Coulpier F."/>
            <person name="Deshpande N."/>
            <person name="von Doehren H."/>
            <person name="Ebbole D.J."/>
            <person name="Esquivel-Naranjo E.U."/>
            <person name="Fekete E."/>
            <person name="Flipphi M."/>
            <person name="Glaser F."/>
            <person name="Gomez-Rodriguez E.Y."/>
            <person name="Gruber S."/>
            <person name="Han C."/>
            <person name="Henrissat B."/>
            <person name="Hermosa R."/>
            <person name="Hernandez-Onate M."/>
            <person name="Karaffa L."/>
            <person name="Kosti I."/>
            <person name="Le Crom S."/>
            <person name="Lindquist E."/>
            <person name="Lucas S."/>
            <person name="Luebeck M."/>
            <person name="Luebeck P.S."/>
            <person name="Margeot A."/>
            <person name="Metz B."/>
            <person name="Misra M."/>
            <person name="Nevalainen H."/>
            <person name="Omann M."/>
            <person name="Packer N."/>
            <person name="Perrone G."/>
            <person name="Uresti-Rivera E.E."/>
            <person name="Salamov A."/>
            <person name="Schmoll M."/>
            <person name="Seiboth B."/>
            <person name="Shapiro H."/>
            <person name="Sukno S."/>
            <person name="Tamayo-Ramos J.A."/>
            <person name="Tisch D."/>
            <person name="Wiest A."/>
            <person name="Wilkinson H.H."/>
            <person name="Zhang M."/>
            <person name="Coutinho P.M."/>
            <person name="Kenerley C.M."/>
            <person name="Monte E."/>
            <person name="Baker S.E."/>
            <person name="Grigoriev I.V."/>
        </authorList>
    </citation>
    <scope>NUCLEOTIDE SEQUENCE [LARGE SCALE GENOMIC DNA]</scope>
    <source>
        <strain evidence="2">ATCC 20476 / IMI 206040</strain>
    </source>
</reference>
<gene>
    <name evidence="1" type="ORF">TRIATDRAFT_298334</name>
</gene>
<dbReference type="PANTHER" id="PTHR24148:SF64">
    <property type="entry name" value="HETEROKARYON INCOMPATIBILITY DOMAIN-CONTAINING PROTEIN"/>
    <property type="match status" value="1"/>
</dbReference>
<dbReference type="Pfam" id="PF26639">
    <property type="entry name" value="Het-6_barrel"/>
    <property type="match status" value="1"/>
</dbReference>
<dbReference type="InterPro" id="IPR052895">
    <property type="entry name" value="HetReg/Transcr_Mod"/>
</dbReference>
<dbReference type="AlphaFoldDB" id="G9NMK9"/>
<dbReference type="OMA" id="WGSASHK"/>
<evidence type="ECO:0000313" key="1">
    <source>
        <dbReference type="EMBL" id="EHK48139.1"/>
    </source>
</evidence>
<dbReference type="HOGENOM" id="CLU_2177197_0_0_1"/>
<dbReference type="OrthoDB" id="2157530at2759"/>
<accession>G9NMK9</accession>
<dbReference type="eggNOG" id="ENOG502RADU">
    <property type="taxonomic scope" value="Eukaryota"/>
</dbReference>
<dbReference type="PANTHER" id="PTHR24148">
    <property type="entry name" value="ANKYRIN REPEAT DOMAIN-CONTAINING PROTEIN 39 HOMOLOG-RELATED"/>
    <property type="match status" value="1"/>
</dbReference>
<proteinExistence type="predicted"/>
<protein>
    <submittedName>
        <fullName evidence="1">Uncharacterized protein</fullName>
    </submittedName>
</protein>
<sequence length="111" mass="12331">MDATDKALRQQPSLVPQDTLKAGIEKFALGRRFFITKKGYFGLGPQKLEPGDRVAVLFGSGVPFVLRKCPAIAGRRAWRIIGECYVHGIMQGEVVRKWELGTSEAQMLLLV</sequence>
<name>G9NMK9_HYPAI</name>
<dbReference type="STRING" id="452589.G9NMK9"/>